<dbReference type="Pfam" id="PF18181">
    <property type="entry name" value="SLATT_1"/>
    <property type="match status" value="1"/>
</dbReference>
<sequence length="309" mass="32681">MAGFGGTGGRDDLSVVALVWRAQSVWSQAANTLKASVERWRTTGLLCGLATAGLGVTSSQTLGPVPALGKAVALLASLTAAGAAFALKRASARHLSEWVRARSVAEVLKSESYLYLAGLGPYRSRAGAAAAEELTRRTQRVLDAASDLSRHTRDIEAAVRDLPPVTGGESYVSERLARQLTDYYRPKARAMARKVSTTERAEGALALLSVVLGGVAGTFGVDEAAAWIPVVATAAGTVTAHAAAAKYAYQEMEFSRTAAQLDHLIRQWAAGGRTEAETQRLAEQGEHVISIQNEAWMAKWTSESGQDQG</sequence>
<dbReference type="Proteomes" id="UP001307760">
    <property type="component" value="Unassembled WGS sequence"/>
</dbReference>
<name>A0ABU7NZ08_9ACTN</name>
<dbReference type="EMBL" id="JAZBJP010000033">
    <property type="protein sequence ID" value="MEE4424093.1"/>
    <property type="molecule type" value="Genomic_DNA"/>
</dbReference>
<feature type="domain" description="SMODS and SLOG-associating 2TM effector" evidence="1">
    <location>
        <begin position="171"/>
        <end position="296"/>
    </location>
</feature>
<proteinExistence type="predicted"/>
<accession>A0ABU7NZ08</accession>
<evidence type="ECO:0000313" key="3">
    <source>
        <dbReference type="Proteomes" id="UP001307760"/>
    </source>
</evidence>
<reference evidence="2 3" key="1">
    <citation type="submission" date="2023-12" db="EMBL/GenBank/DDBJ databases">
        <title>30 novel species of actinomycetes from the DSMZ collection.</title>
        <authorList>
            <person name="Nouioui I."/>
        </authorList>
    </citation>
    <scope>NUCLEOTIDE SEQUENCE [LARGE SCALE GENOMIC DNA]</scope>
    <source>
        <strain evidence="2 3">DSM 41528</strain>
    </source>
</reference>
<evidence type="ECO:0000259" key="1">
    <source>
        <dbReference type="Pfam" id="PF18181"/>
    </source>
</evidence>
<keyword evidence="3" id="KW-1185">Reference proteome</keyword>
<protein>
    <submittedName>
        <fullName evidence="2">DUF4231 domain-containing protein</fullName>
    </submittedName>
</protein>
<gene>
    <name evidence="2" type="ORF">V2J85_32985</name>
</gene>
<organism evidence="2 3">
    <name type="scientific">Streptomyces bugieae</name>
    <dbReference type="NCBI Taxonomy" id="3098223"/>
    <lineage>
        <taxon>Bacteria</taxon>
        <taxon>Bacillati</taxon>
        <taxon>Actinomycetota</taxon>
        <taxon>Actinomycetes</taxon>
        <taxon>Kitasatosporales</taxon>
        <taxon>Streptomycetaceae</taxon>
        <taxon>Streptomyces</taxon>
    </lineage>
</organism>
<dbReference type="NCBIfam" id="NF033634">
    <property type="entry name" value="SLATT_1"/>
    <property type="match status" value="1"/>
</dbReference>
<evidence type="ECO:0000313" key="2">
    <source>
        <dbReference type="EMBL" id="MEE4424093.1"/>
    </source>
</evidence>
<dbReference type="InterPro" id="IPR040884">
    <property type="entry name" value="SLATT_1"/>
</dbReference>
<comment type="caution">
    <text evidence="2">The sequence shown here is derived from an EMBL/GenBank/DDBJ whole genome shotgun (WGS) entry which is preliminary data.</text>
</comment>
<dbReference type="RefSeq" id="WP_330823634.1">
    <property type="nucleotide sequence ID" value="NZ_JAZBJP010000033.1"/>
</dbReference>
<dbReference type="Pfam" id="PF14015">
    <property type="entry name" value="DUF4231"/>
    <property type="match status" value="1"/>
</dbReference>
<dbReference type="InterPro" id="IPR025325">
    <property type="entry name" value="DUF4231"/>
</dbReference>